<feature type="domain" description="FAD-binding" evidence="1">
    <location>
        <begin position="149"/>
        <end position="419"/>
    </location>
</feature>
<gene>
    <name evidence="2" type="ORF">Rsub_09396</name>
</gene>
<protein>
    <submittedName>
        <fullName evidence="2">Conditioned medium factor receptor</fullName>
    </submittedName>
</protein>
<sequence length="528" mass="55347">MAAALDKLKGAVSDLAEKAQTDKGTVAAIAGTAVAVGAGALLYRRYARNAGPTAGALTPDTLPAGAYDAVIVGAGPSGSVCANYAAQGGAKVALRGEGGRGVCGTVDACSGGEELGAAVGAVWLWREPQGLPRVGWDKYCGDAVCTPAIRILEDLGVMKELVDANEAHFADAGGFVSPMGISYVGASKEKLGEAACCAVKRINLDNKVAKAAKRAGADLKEGFEVAGATFDAAAGLWTVTSASGATVKGRVLICADGATSGLATKLGYCTEAPRGVCSRAFVEGGTHNTNFDGVCFYPKWSLPGYAAIFRHPNDELNFCYYLIPTGGDGSCGDVKESDLARLHNDALTKDPFISAALGPNPKIERMRAASLRLGSQGVARSYDDHLLIIGDAAGHIDPLTGEGIHTAMMGGKAAAETLLEMRAAGCFTAANTARYERRWKEAYGHDFPWSTAFAGLIYRYPIIMDAMASEVKRQGDKMMSRWAEIMTNMKPKTYFLRPDVAAQMGFAVLREVVEQKLLGKEDKYKLAA</sequence>
<dbReference type="Pfam" id="PF01494">
    <property type="entry name" value="FAD_binding_3"/>
    <property type="match status" value="1"/>
</dbReference>
<name>A0A2V0P904_9CHLO</name>
<reference evidence="2 3" key="1">
    <citation type="journal article" date="2018" name="Sci. Rep.">
        <title>Raphidocelis subcapitata (=Pseudokirchneriella subcapitata) provides an insight into genome evolution and environmental adaptations in the Sphaeropleales.</title>
        <authorList>
            <person name="Suzuki S."/>
            <person name="Yamaguchi H."/>
            <person name="Nakajima N."/>
            <person name="Kawachi M."/>
        </authorList>
    </citation>
    <scope>NUCLEOTIDE SEQUENCE [LARGE SCALE GENOMIC DNA]</scope>
    <source>
        <strain evidence="2 3">NIES-35</strain>
    </source>
</reference>
<comment type="caution">
    <text evidence="2">The sequence shown here is derived from an EMBL/GenBank/DDBJ whole genome shotgun (WGS) entry which is preliminary data.</text>
</comment>
<keyword evidence="2" id="KW-0675">Receptor</keyword>
<dbReference type="GO" id="GO:0071949">
    <property type="term" value="F:FAD binding"/>
    <property type="evidence" value="ECO:0007669"/>
    <property type="project" value="InterPro"/>
</dbReference>
<proteinExistence type="predicted"/>
<dbReference type="PANTHER" id="PTHR42685">
    <property type="entry name" value="GERANYLGERANYL DIPHOSPHATE REDUCTASE"/>
    <property type="match status" value="1"/>
</dbReference>
<dbReference type="InterPro" id="IPR002938">
    <property type="entry name" value="FAD-bd"/>
</dbReference>
<dbReference type="PRINTS" id="PR00420">
    <property type="entry name" value="RNGMNOXGNASE"/>
</dbReference>
<evidence type="ECO:0000313" key="2">
    <source>
        <dbReference type="EMBL" id="GBF96326.1"/>
    </source>
</evidence>
<accession>A0A2V0P904</accession>
<dbReference type="SUPFAM" id="SSF51905">
    <property type="entry name" value="FAD/NAD(P)-binding domain"/>
    <property type="match status" value="1"/>
</dbReference>
<dbReference type="Gene3D" id="3.50.50.60">
    <property type="entry name" value="FAD/NAD(P)-binding domain"/>
    <property type="match status" value="2"/>
</dbReference>
<dbReference type="InterPro" id="IPR036188">
    <property type="entry name" value="FAD/NAD-bd_sf"/>
</dbReference>
<organism evidence="2 3">
    <name type="scientific">Raphidocelis subcapitata</name>
    <dbReference type="NCBI Taxonomy" id="307507"/>
    <lineage>
        <taxon>Eukaryota</taxon>
        <taxon>Viridiplantae</taxon>
        <taxon>Chlorophyta</taxon>
        <taxon>core chlorophytes</taxon>
        <taxon>Chlorophyceae</taxon>
        <taxon>CS clade</taxon>
        <taxon>Sphaeropleales</taxon>
        <taxon>Selenastraceae</taxon>
        <taxon>Raphidocelis</taxon>
    </lineage>
</organism>
<dbReference type="AlphaFoldDB" id="A0A2V0P904"/>
<dbReference type="Proteomes" id="UP000247498">
    <property type="component" value="Unassembled WGS sequence"/>
</dbReference>
<evidence type="ECO:0000313" key="3">
    <source>
        <dbReference type="Proteomes" id="UP000247498"/>
    </source>
</evidence>
<evidence type="ECO:0000259" key="1">
    <source>
        <dbReference type="Pfam" id="PF01494"/>
    </source>
</evidence>
<dbReference type="PANTHER" id="PTHR42685:SF22">
    <property type="entry name" value="CONDITIONED MEDIUM FACTOR RECEPTOR 1"/>
    <property type="match status" value="1"/>
</dbReference>
<dbReference type="EMBL" id="BDRX01000078">
    <property type="protein sequence ID" value="GBF96326.1"/>
    <property type="molecule type" value="Genomic_DNA"/>
</dbReference>
<dbReference type="InParanoid" id="A0A2V0P904"/>
<keyword evidence="3" id="KW-1185">Reference proteome</keyword>
<dbReference type="InterPro" id="IPR050407">
    <property type="entry name" value="Geranylgeranyl_reductase"/>
</dbReference>
<dbReference type="STRING" id="307507.A0A2V0P904"/>
<dbReference type="OrthoDB" id="424974at2759"/>